<reference evidence="9" key="1">
    <citation type="submission" date="2017-01" db="EMBL/GenBank/DDBJ databases">
        <title>Comparative genomics of anhydrobiosis in the tardigrade Hypsibius dujardini.</title>
        <authorList>
            <person name="Yoshida Y."/>
            <person name="Koutsovoulos G."/>
            <person name="Laetsch D."/>
            <person name="Stevens L."/>
            <person name="Kumar S."/>
            <person name="Horikawa D."/>
            <person name="Ishino K."/>
            <person name="Komine S."/>
            <person name="Tomita M."/>
            <person name="Blaxter M."/>
            <person name="Arakawa K."/>
        </authorList>
    </citation>
    <scope>NUCLEOTIDE SEQUENCE [LARGE SCALE GENOMIC DNA]</scope>
    <source>
        <strain evidence="9">Z151</strain>
    </source>
</reference>
<dbReference type="Proteomes" id="UP000192578">
    <property type="component" value="Unassembled WGS sequence"/>
</dbReference>
<evidence type="ECO:0000256" key="4">
    <source>
        <dbReference type="ARBA" id="ARBA00041833"/>
    </source>
</evidence>
<feature type="region of interest" description="Disordered" evidence="6">
    <location>
        <begin position="1"/>
        <end position="38"/>
    </location>
</feature>
<evidence type="ECO:0000256" key="3">
    <source>
        <dbReference type="ARBA" id="ARBA00040937"/>
    </source>
</evidence>
<dbReference type="AlphaFoldDB" id="A0A1W0X1P1"/>
<dbReference type="OrthoDB" id="16816at2759"/>
<accession>A0A1W0X1P1</accession>
<evidence type="ECO:0000313" key="8">
    <source>
        <dbReference type="EMBL" id="OQV21409.1"/>
    </source>
</evidence>
<dbReference type="GO" id="GO:0032259">
    <property type="term" value="P:methylation"/>
    <property type="evidence" value="ECO:0007669"/>
    <property type="project" value="UniProtKB-KW"/>
</dbReference>
<keyword evidence="2" id="KW-0808">Transferase</keyword>
<protein>
    <recommendedName>
        <fullName evidence="3">Arginine-hydroxylase NDUFAF5, mitochondrial</fullName>
    </recommendedName>
    <alternativeName>
        <fullName evidence="4">NADH dehydrogenase [ubiquinone] 1 alpha subcomplex assembly factor 5</fullName>
    </alternativeName>
    <alternativeName>
        <fullName evidence="5">Putative methyltransferase NDUFAF5</fullName>
    </alternativeName>
</protein>
<gene>
    <name evidence="8" type="ORF">BV898_04618</name>
</gene>
<name>A0A1W0X1P1_HYPEX</name>
<feature type="domain" description="Methyltransferase type 11" evidence="7">
    <location>
        <begin position="99"/>
        <end position="192"/>
    </location>
</feature>
<keyword evidence="1" id="KW-0489">Methyltransferase</keyword>
<feature type="compositionally biased region" description="Basic and acidic residues" evidence="6">
    <location>
        <begin position="13"/>
        <end position="23"/>
    </location>
</feature>
<evidence type="ECO:0000313" key="9">
    <source>
        <dbReference type="Proteomes" id="UP000192578"/>
    </source>
</evidence>
<dbReference type="GO" id="GO:0005739">
    <property type="term" value="C:mitochondrion"/>
    <property type="evidence" value="ECO:0007669"/>
    <property type="project" value="TreeGrafter"/>
</dbReference>
<keyword evidence="9" id="KW-1185">Reference proteome</keyword>
<dbReference type="Pfam" id="PF08241">
    <property type="entry name" value="Methyltransf_11"/>
    <property type="match status" value="1"/>
</dbReference>
<dbReference type="GO" id="GO:0032981">
    <property type="term" value="P:mitochondrial respiratory chain complex I assembly"/>
    <property type="evidence" value="ECO:0007669"/>
    <property type="project" value="TreeGrafter"/>
</dbReference>
<evidence type="ECO:0000259" key="7">
    <source>
        <dbReference type="Pfam" id="PF08241"/>
    </source>
</evidence>
<dbReference type="Gene3D" id="3.40.50.150">
    <property type="entry name" value="Vaccinia Virus protein VP39"/>
    <property type="match status" value="1"/>
</dbReference>
<dbReference type="SUPFAM" id="SSF53335">
    <property type="entry name" value="S-adenosyl-L-methionine-dependent methyltransferases"/>
    <property type="match status" value="1"/>
</dbReference>
<dbReference type="CDD" id="cd02440">
    <property type="entry name" value="AdoMet_MTases"/>
    <property type="match status" value="1"/>
</dbReference>
<organism evidence="8 9">
    <name type="scientific">Hypsibius exemplaris</name>
    <name type="common">Freshwater tardigrade</name>
    <dbReference type="NCBI Taxonomy" id="2072580"/>
    <lineage>
        <taxon>Eukaryota</taxon>
        <taxon>Metazoa</taxon>
        <taxon>Ecdysozoa</taxon>
        <taxon>Tardigrada</taxon>
        <taxon>Eutardigrada</taxon>
        <taxon>Parachela</taxon>
        <taxon>Hypsibioidea</taxon>
        <taxon>Hypsibiidae</taxon>
        <taxon>Hypsibius</taxon>
    </lineage>
</organism>
<dbReference type="InterPro" id="IPR013216">
    <property type="entry name" value="Methyltransf_11"/>
</dbReference>
<feature type="compositionally biased region" description="Low complexity" evidence="6">
    <location>
        <begin position="28"/>
        <end position="38"/>
    </location>
</feature>
<evidence type="ECO:0000256" key="2">
    <source>
        <dbReference type="ARBA" id="ARBA00022679"/>
    </source>
</evidence>
<proteinExistence type="predicted"/>
<dbReference type="GO" id="GO:0008757">
    <property type="term" value="F:S-adenosylmethionine-dependent methyltransferase activity"/>
    <property type="evidence" value="ECO:0007669"/>
    <property type="project" value="InterPro"/>
</dbReference>
<comment type="caution">
    <text evidence="8">The sequence shown here is derived from an EMBL/GenBank/DDBJ whole genome shotgun (WGS) entry which is preliminary data.</text>
</comment>
<dbReference type="PANTHER" id="PTHR13090">
    <property type="entry name" value="ARGININE-HYDROXYLASE NDUFAF5, MITOCHONDRIAL"/>
    <property type="match status" value="1"/>
</dbReference>
<dbReference type="InterPro" id="IPR050602">
    <property type="entry name" value="Malonyl-ACP_OMT"/>
</dbReference>
<sequence length="364" mass="40759">MISVSRSRFPPWRRSDQDGDCNAKWRRSQSNAATTASTAPVNVRGETIMNVFDRKTKAIQRDRAAIAADVAVYDYVKKEIGYRVADRVKDVSRKFQVALDIGCNRGFIAPHIYSDMVGKLHQMELSRQLLDQSQTSPEVETVKIHADEEDGLPFAPNSLDLVVSNLSLHWVNNLLGLFRRIHECLKPDGCFIASMFGGETLFELRCSLQLAESEREGGFAAHISPFTSIRDLGNLMNRAGFNLLTLDVDELVISYPTIFELMWDLKGMGENNAAWSRKLHLHRDSMLAAASIYRENYGHKDGSVPATFQILYLIGWKPHPSQAAPAERGSATVSLKELARMDELKKKLPKPGKIISPDADEAKE</sequence>
<evidence type="ECO:0000256" key="5">
    <source>
        <dbReference type="ARBA" id="ARBA00042549"/>
    </source>
</evidence>
<dbReference type="PANTHER" id="PTHR13090:SF1">
    <property type="entry name" value="ARGININE-HYDROXYLASE NDUFAF5, MITOCHONDRIAL"/>
    <property type="match status" value="1"/>
</dbReference>
<dbReference type="EMBL" id="MTYJ01000023">
    <property type="protein sequence ID" value="OQV21409.1"/>
    <property type="molecule type" value="Genomic_DNA"/>
</dbReference>
<evidence type="ECO:0000256" key="6">
    <source>
        <dbReference type="SAM" id="MobiDB-lite"/>
    </source>
</evidence>
<evidence type="ECO:0000256" key="1">
    <source>
        <dbReference type="ARBA" id="ARBA00022603"/>
    </source>
</evidence>
<dbReference type="InterPro" id="IPR029063">
    <property type="entry name" value="SAM-dependent_MTases_sf"/>
</dbReference>